<organism evidence="1 2">
    <name type="scientific">Gossypium arboreum</name>
    <name type="common">Tree cotton</name>
    <name type="synonym">Gossypium nanking</name>
    <dbReference type="NCBI Taxonomy" id="29729"/>
    <lineage>
        <taxon>Eukaryota</taxon>
        <taxon>Viridiplantae</taxon>
        <taxon>Streptophyta</taxon>
        <taxon>Embryophyta</taxon>
        <taxon>Tracheophyta</taxon>
        <taxon>Spermatophyta</taxon>
        <taxon>Magnoliopsida</taxon>
        <taxon>eudicotyledons</taxon>
        <taxon>Gunneridae</taxon>
        <taxon>Pentapetalae</taxon>
        <taxon>rosids</taxon>
        <taxon>malvids</taxon>
        <taxon>Malvales</taxon>
        <taxon>Malvaceae</taxon>
        <taxon>Malvoideae</taxon>
        <taxon>Gossypium</taxon>
    </lineage>
</organism>
<dbReference type="PANTHER" id="PTHR31286">
    <property type="entry name" value="GLYCINE-RICH CELL WALL STRUCTURAL PROTEIN 1.8-LIKE"/>
    <property type="match status" value="1"/>
</dbReference>
<name>A0ABR0N4M5_GOSAR</name>
<dbReference type="EMBL" id="JARKNE010000011">
    <property type="protein sequence ID" value="KAK5784785.1"/>
    <property type="molecule type" value="Genomic_DNA"/>
</dbReference>
<sequence length="156" mass="17787">METMEIPTLLKIDHQESEGPWIIFGQYLTVQPWTKDFSPSPTISQYGFGLDSAARSRGCFARLTVFLNLEKPLISQVLFDGAVQRVEYEVLPTVCFGYVKYGHFKDLCSTMVADRTFDCPLELVNVGRLRPLVVLLKKRERSLVHKCWLSVDLGEV</sequence>
<evidence type="ECO:0000313" key="1">
    <source>
        <dbReference type="EMBL" id="KAK5784785.1"/>
    </source>
</evidence>
<evidence type="ECO:0000313" key="2">
    <source>
        <dbReference type="Proteomes" id="UP001358586"/>
    </source>
</evidence>
<keyword evidence="2" id="KW-1185">Reference proteome</keyword>
<dbReference type="PANTHER" id="PTHR31286:SF173">
    <property type="entry name" value="DUF4283 DOMAIN-CONTAINING PROTEIN"/>
    <property type="match status" value="1"/>
</dbReference>
<reference evidence="1 2" key="1">
    <citation type="submission" date="2023-03" db="EMBL/GenBank/DDBJ databases">
        <title>WGS of Gossypium arboreum.</title>
        <authorList>
            <person name="Yu D."/>
        </authorList>
    </citation>
    <scope>NUCLEOTIDE SEQUENCE [LARGE SCALE GENOMIC DNA]</scope>
    <source>
        <tissue evidence="1">Leaf</tissue>
    </source>
</reference>
<proteinExistence type="predicted"/>
<dbReference type="InterPro" id="IPR040256">
    <property type="entry name" value="At4g02000-like"/>
</dbReference>
<dbReference type="Proteomes" id="UP001358586">
    <property type="component" value="Chromosome 11"/>
</dbReference>
<accession>A0ABR0N4M5</accession>
<comment type="caution">
    <text evidence="1">The sequence shown here is derived from an EMBL/GenBank/DDBJ whole genome shotgun (WGS) entry which is preliminary data.</text>
</comment>
<gene>
    <name evidence="1" type="ORF">PVK06_039319</name>
</gene>
<protein>
    <submittedName>
        <fullName evidence="1">Uncharacterized protein</fullName>
    </submittedName>
</protein>